<organism evidence="1 2">
    <name type="scientific">Aspergillus leporis</name>
    <dbReference type="NCBI Taxonomy" id="41062"/>
    <lineage>
        <taxon>Eukaryota</taxon>
        <taxon>Fungi</taxon>
        <taxon>Dikarya</taxon>
        <taxon>Ascomycota</taxon>
        <taxon>Pezizomycotina</taxon>
        <taxon>Eurotiomycetes</taxon>
        <taxon>Eurotiomycetidae</taxon>
        <taxon>Eurotiales</taxon>
        <taxon>Aspergillaceae</taxon>
        <taxon>Aspergillus</taxon>
        <taxon>Aspergillus subgen. Circumdati</taxon>
    </lineage>
</organism>
<gene>
    <name evidence="1" type="ORF">BDV29DRAFT_153189</name>
</gene>
<dbReference type="Proteomes" id="UP000326565">
    <property type="component" value="Unassembled WGS sequence"/>
</dbReference>
<evidence type="ECO:0000313" key="2">
    <source>
        <dbReference type="Proteomes" id="UP000326565"/>
    </source>
</evidence>
<evidence type="ECO:0000313" key="1">
    <source>
        <dbReference type="EMBL" id="KAB8077889.1"/>
    </source>
</evidence>
<reference evidence="1 2" key="1">
    <citation type="submission" date="2019-04" db="EMBL/GenBank/DDBJ databases">
        <title>Friends and foes A comparative genomics study of 23 Aspergillus species from section Flavi.</title>
        <authorList>
            <consortium name="DOE Joint Genome Institute"/>
            <person name="Kjaerbolling I."/>
            <person name="Vesth T."/>
            <person name="Frisvad J.C."/>
            <person name="Nybo J.L."/>
            <person name="Theobald S."/>
            <person name="Kildgaard S."/>
            <person name="Isbrandt T."/>
            <person name="Kuo A."/>
            <person name="Sato A."/>
            <person name="Lyhne E.K."/>
            <person name="Kogle M.E."/>
            <person name="Wiebenga A."/>
            <person name="Kun R.S."/>
            <person name="Lubbers R.J."/>
            <person name="Makela M.R."/>
            <person name="Barry K."/>
            <person name="Chovatia M."/>
            <person name="Clum A."/>
            <person name="Daum C."/>
            <person name="Haridas S."/>
            <person name="He G."/>
            <person name="LaButti K."/>
            <person name="Lipzen A."/>
            <person name="Mondo S."/>
            <person name="Riley R."/>
            <person name="Salamov A."/>
            <person name="Simmons B.A."/>
            <person name="Magnuson J.K."/>
            <person name="Henrissat B."/>
            <person name="Mortensen U.H."/>
            <person name="Larsen T.O."/>
            <person name="Devries R.P."/>
            <person name="Grigoriev I.V."/>
            <person name="Machida M."/>
            <person name="Baker S.E."/>
            <person name="Andersen M.R."/>
        </authorList>
    </citation>
    <scope>NUCLEOTIDE SEQUENCE [LARGE SCALE GENOMIC DNA]</scope>
    <source>
        <strain evidence="1 2">CBS 151.66</strain>
    </source>
</reference>
<keyword evidence="2" id="KW-1185">Reference proteome</keyword>
<name>A0A5N5XAY9_9EURO</name>
<proteinExistence type="predicted"/>
<accession>A0A5N5XAY9</accession>
<dbReference type="AlphaFoldDB" id="A0A5N5XAY9"/>
<dbReference type="EMBL" id="ML732163">
    <property type="protein sequence ID" value="KAB8077889.1"/>
    <property type="molecule type" value="Genomic_DNA"/>
</dbReference>
<sequence length="85" mass="9227">MTVSKELAEVQRLVAAEAAADANARGDLLKAIRALQLAVNSEKIMQNISIYIDIEKRFLQLVATQNGKPLTASEIATQTGENVCR</sequence>
<protein>
    <submittedName>
        <fullName evidence="1">Uncharacterized protein</fullName>
    </submittedName>
</protein>